<feature type="region of interest" description="Disordered" evidence="1">
    <location>
        <begin position="1"/>
        <end position="21"/>
    </location>
</feature>
<proteinExistence type="predicted"/>
<evidence type="ECO:0000256" key="1">
    <source>
        <dbReference type="SAM" id="MobiDB-lite"/>
    </source>
</evidence>
<keyword evidence="2" id="KW-0472">Membrane</keyword>
<organism evidence="3 4">
    <name type="scientific">Klebsormidium nitens</name>
    <name type="common">Green alga</name>
    <name type="synonym">Ulothrix nitens</name>
    <dbReference type="NCBI Taxonomy" id="105231"/>
    <lineage>
        <taxon>Eukaryota</taxon>
        <taxon>Viridiplantae</taxon>
        <taxon>Streptophyta</taxon>
        <taxon>Klebsormidiophyceae</taxon>
        <taxon>Klebsormidiales</taxon>
        <taxon>Klebsormidiaceae</taxon>
        <taxon>Klebsormidium</taxon>
    </lineage>
</organism>
<keyword evidence="4" id="KW-1185">Reference proteome</keyword>
<keyword evidence="2" id="KW-1133">Transmembrane helix</keyword>
<name>A0A1Y1I470_KLENI</name>
<dbReference type="EMBL" id="DF237101">
    <property type="protein sequence ID" value="GAQ83547.1"/>
    <property type="molecule type" value="Genomic_DNA"/>
</dbReference>
<evidence type="ECO:0000313" key="4">
    <source>
        <dbReference type="Proteomes" id="UP000054558"/>
    </source>
</evidence>
<dbReference type="AlphaFoldDB" id="A0A1Y1I470"/>
<evidence type="ECO:0000313" key="3">
    <source>
        <dbReference type="EMBL" id="GAQ83547.1"/>
    </source>
</evidence>
<evidence type="ECO:0000256" key="2">
    <source>
        <dbReference type="SAM" id="Phobius"/>
    </source>
</evidence>
<sequence>MLNLRGRHREGSGESSTAGSDCSAADFALLPQRSSLDVKVPLIEVGRLPPLKNQRKKRARRLLKGLGAMASLGGWLRHALIREPVVVWSCGISLVGLALPLVVPPIRNALGAEKVTPPRPAQVANAMTGKG</sequence>
<reference evidence="3 4" key="1">
    <citation type="journal article" date="2014" name="Nat. Commun.">
        <title>Klebsormidium flaccidum genome reveals primary factors for plant terrestrial adaptation.</title>
        <authorList>
            <person name="Hori K."/>
            <person name="Maruyama F."/>
            <person name="Fujisawa T."/>
            <person name="Togashi T."/>
            <person name="Yamamoto N."/>
            <person name="Seo M."/>
            <person name="Sato S."/>
            <person name="Yamada T."/>
            <person name="Mori H."/>
            <person name="Tajima N."/>
            <person name="Moriyama T."/>
            <person name="Ikeuchi M."/>
            <person name="Watanabe M."/>
            <person name="Wada H."/>
            <person name="Kobayashi K."/>
            <person name="Saito M."/>
            <person name="Masuda T."/>
            <person name="Sasaki-Sekimoto Y."/>
            <person name="Mashiguchi K."/>
            <person name="Awai K."/>
            <person name="Shimojima M."/>
            <person name="Masuda S."/>
            <person name="Iwai M."/>
            <person name="Nobusawa T."/>
            <person name="Narise T."/>
            <person name="Kondo S."/>
            <person name="Saito H."/>
            <person name="Sato R."/>
            <person name="Murakawa M."/>
            <person name="Ihara Y."/>
            <person name="Oshima-Yamada Y."/>
            <person name="Ohtaka K."/>
            <person name="Satoh M."/>
            <person name="Sonobe K."/>
            <person name="Ishii M."/>
            <person name="Ohtani R."/>
            <person name="Kanamori-Sato M."/>
            <person name="Honoki R."/>
            <person name="Miyazaki D."/>
            <person name="Mochizuki H."/>
            <person name="Umetsu J."/>
            <person name="Higashi K."/>
            <person name="Shibata D."/>
            <person name="Kamiya Y."/>
            <person name="Sato N."/>
            <person name="Nakamura Y."/>
            <person name="Tabata S."/>
            <person name="Ida S."/>
            <person name="Kurokawa K."/>
            <person name="Ohta H."/>
        </authorList>
    </citation>
    <scope>NUCLEOTIDE SEQUENCE [LARGE SCALE GENOMIC DNA]</scope>
    <source>
        <strain evidence="3 4">NIES-2285</strain>
    </source>
</reference>
<feature type="transmembrane region" description="Helical" evidence="2">
    <location>
        <begin position="86"/>
        <end position="104"/>
    </location>
</feature>
<dbReference type="OrthoDB" id="541556at2759"/>
<protein>
    <submittedName>
        <fullName evidence="3">Uncharacterized protein</fullName>
    </submittedName>
</protein>
<accession>A0A1Y1I470</accession>
<feature type="transmembrane region" description="Helical" evidence="2">
    <location>
        <begin position="62"/>
        <end position="80"/>
    </location>
</feature>
<dbReference type="Proteomes" id="UP000054558">
    <property type="component" value="Unassembled WGS sequence"/>
</dbReference>
<keyword evidence="2" id="KW-0812">Transmembrane</keyword>
<gene>
    <name evidence="3" type="ORF">KFL_001520170</name>
</gene>